<accession>A0A0R2BBF2</accession>
<comment type="caution">
    <text evidence="2">The sequence shown here is derived from an EMBL/GenBank/DDBJ whole genome shotgun (WGS) entry which is preliminary data.</text>
</comment>
<dbReference type="Proteomes" id="UP000051612">
    <property type="component" value="Unassembled WGS sequence"/>
</dbReference>
<dbReference type="AlphaFoldDB" id="A0A0R2BBF2"/>
<protein>
    <recommendedName>
        <fullName evidence="1">ATP-grasp domain-containing protein</fullName>
    </recommendedName>
</protein>
<proteinExistence type="predicted"/>
<evidence type="ECO:0000259" key="1">
    <source>
        <dbReference type="Pfam" id="PF18299"/>
    </source>
</evidence>
<evidence type="ECO:0000313" key="2">
    <source>
        <dbReference type="EMBL" id="KRM76133.1"/>
    </source>
</evidence>
<evidence type="ECO:0000313" key="3">
    <source>
        <dbReference type="Proteomes" id="UP000051612"/>
    </source>
</evidence>
<gene>
    <name evidence="2" type="ORF">FC48_GL001946</name>
</gene>
<dbReference type="SUPFAM" id="SSF56059">
    <property type="entry name" value="Glutathione synthetase ATP-binding domain-like"/>
    <property type="match status" value="1"/>
</dbReference>
<dbReference type="PATRIC" id="fig|1423772.3.peg.2081"/>
<dbReference type="InterPro" id="IPR041261">
    <property type="entry name" value="R2K_2"/>
</dbReference>
<feature type="domain" description="ATP-grasp" evidence="1">
    <location>
        <begin position="2"/>
        <end position="128"/>
    </location>
</feature>
<name>A0A0R2BBF2_9LACO</name>
<sequence length="145" mass="16097">MWPVFVKPVEGKKFTGKVIRTPKDLIGLGSSFENATVICSEVVDIVAEWRVYVRYGDILGVKQYYGDWEQHLDPEIVKNCIATYEVEAPAGYGIDFGVTKAGKTILIEINEGYSLAAYGLSDLSYAKLLAARWAEMTGTVDECNF</sequence>
<dbReference type="Pfam" id="PF18299">
    <property type="entry name" value="R2K_2"/>
    <property type="match status" value="1"/>
</dbReference>
<dbReference type="EMBL" id="AYYN01000047">
    <property type="protein sequence ID" value="KRM76133.1"/>
    <property type="molecule type" value="Genomic_DNA"/>
</dbReference>
<reference evidence="2 3" key="1">
    <citation type="journal article" date="2015" name="Genome Announc.">
        <title>Expanding the biotechnology potential of lactobacilli through comparative genomics of 213 strains and associated genera.</title>
        <authorList>
            <person name="Sun Z."/>
            <person name="Harris H.M."/>
            <person name="McCann A."/>
            <person name="Guo C."/>
            <person name="Argimon S."/>
            <person name="Zhang W."/>
            <person name="Yang X."/>
            <person name="Jeffery I.B."/>
            <person name="Cooney J.C."/>
            <person name="Kagawa T.F."/>
            <person name="Liu W."/>
            <person name="Song Y."/>
            <person name="Salvetti E."/>
            <person name="Wrobel A."/>
            <person name="Rasinkangas P."/>
            <person name="Parkhill J."/>
            <person name="Rea M.C."/>
            <person name="O'Sullivan O."/>
            <person name="Ritari J."/>
            <person name="Douillard F.P."/>
            <person name="Paul Ross R."/>
            <person name="Yang R."/>
            <person name="Briner A.E."/>
            <person name="Felis G.E."/>
            <person name="de Vos W.M."/>
            <person name="Barrangou R."/>
            <person name="Klaenhammer T.R."/>
            <person name="Caufield P.W."/>
            <person name="Cui Y."/>
            <person name="Zhang H."/>
            <person name="O'Toole P.W."/>
        </authorList>
    </citation>
    <scope>NUCLEOTIDE SEQUENCE [LARGE SCALE GENOMIC DNA]</scope>
    <source>
        <strain evidence="2 3">DSM 20452</strain>
    </source>
</reference>
<organism evidence="2 3">
    <name type="scientific">Ligilactobacillus murinus DSM 20452 = NBRC 14221</name>
    <dbReference type="NCBI Taxonomy" id="1423772"/>
    <lineage>
        <taxon>Bacteria</taxon>
        <taxon>Bacillati</taxon>
        <taxon>Bacillota</taxon>
        <taxon>Bacilli</taxon>
        <taxon>Lactobacillales</taxon>
        <taxon>Lactobacillaceae</taxon>
        <taxon>Ligilactobacillus</taxon>
    </lineage>
</organism>